<dbReference type="EMBL" id="WIGM01001572">
    <property type="protein sequence ID" value="KAF6793800.1"/>
    <property type="molecule type" value="Genomic_DNA"/>
</dbReference>
<evidence type="ECO:0000313" key="2">
    <source>
        <dbReference type="EMBL" id="KAF6793800.1"/>
    </source>
</evidence>
<proteinExistence type="predicted"/>
<gene>
    <name evidence="2" type="ORF">CMUS01_16058</name>
</gene>
<feature type="transmembrane region" description="Helical" evidence="1">
    <location>
        <begin position="82"/>
        <end position="105"/>
    </location>
</feature>
<keyword evidence="1" id="KW-0472">Membrane</keyword>
<reference evidence="2" key="1">
    <citation type="journal article" date="2020" name="Phytopathology">
        <title>Genome Sequence Resources of Colletotrichum truncatum, C. plurivorum, C. musicola, and C. sojae: Four Species Pathogenic to Soybean (Glycine max).</title>
        <authorList>
            <person name="Rogerio F."/>
            <person name="Boufleur T.R."/>
            <person name="Ciampi-Guillardi M."/>
            <person name="Sukno S.A."/>
            <person name="Thon M.R."/>
            <person name="Massola Junior N.S."/>
            <person name="Baroncelli R."/>
        </authorList>
    </citation>
    <scope>NUCLEOTIDE SEQUENCE</scope>
    <source>
        <strain evidence="2">LFN0074</strain>
    </source>
</reference>
<comment type="caution">
    <text evidence="2">The sequence shown here is derived from an EMBL/GenBank/DDBJ whole genome shotgun (WGS) entry which is preliminary data.</text>
</comment>
<keyword evidence="1" id="KW-0812">Transmembrane</keyword>
<feature type="transmembrane region" description="Helical" evidence="1">
    <location>
        <begin position="38"/>
        <end position="61"/>
    </location>
</feature>
<feature type="transmembrane region" description="Helical" evidence="1">
    <location>
        <begin position="7"/>
        <end position="26"/>
    </location>
</feature>
<name>A0A8H6MK38_9PEZI</name>
<keyword evidence="1" id="KW-1133">Transmembrane helix</keyword>
<organism evidence="2 3">
    <name type="scientific">Colletotrichum musicola</name>
    <dbReference type="NCBI Taxonomy" id="2175873"/>
    <lineage>
        <taxon>Eukaryota</taxon>
        <taxon>Fungi</taxon>
        <taxon>Dikarya</taxon>
        <taxon>Ascomycota</taxon>
        <taxon>Pezizomycotina</taxon>
        <taxon>Sordariomycetes</taxon>
        <taxon>Hypocreomycetidae</taxon>
        <taxon>Glomerellales</taxon>
        <taxon>Glomerellaceae</taxon>
        <taxon>Colletotrichum</taxon>
        <taxon>Colletotrichum orchidearum species complex</taxon>
    </lineage>
</organism>
<dbReference type="Proteomes" id="UP000639643">
    <property type="component" value="Unassembled WGS sequence"/>
</dbReference>
<accession>A0A8H6MK38</accession>
<protein>
    <submittedName>
        <fullName evidence="2">Uncharacterized protein</fullName>
    </submittedName>
</protein>
<evidence type="ECO:0000313" key="3">
    <source>
        <dbReference type="Proteomes" id="UP000639643"/>
    </source>
</evidence>
<sequence>MWHAVHTVHLITQAGLWFASVAAFIFRPDMEFERSKVAIPWACGAFTMLTNAINAMIFFLIHASHRPQPEETIEKTLKFRRYALIISALFTLFIAGVDVAFASALVRGEELPTAEVVASRVAALAVAVAIAVVAVDVRKIQQDLVEMRSAESADLEQLASVAPYVDEE</sequence>
<keyword evidence="3" id="KW-1185">Reference proteome</keyword>
<feature type="transmembrane region" description="Helical" evidence="1">
    <location>
        <begin position="117"/>
        <end position="137"/>
    </location>
</feature>
<evidence type="ECO:0000256" key="1">
    <source>
        <dbReference type="SAM" id="Phobius"/>
    </source>
</evidence>
<dbReference type="AlphaFoldDB" id="A0A8H6MK38"/>